<protein>
    <submittedName>
        <fullName evidence="1">Uncharacterized protein</fullName>
    </submittedName>
</protein>
<dbReference type="EMBL" id="JAPDRQ010000288">
    <property type="protein sequence ID" value="KAJ9651017.1"/>
    <property type="molecule type" value="Genomic_DNA"/>
</dbReference>
<accession>A0ACC2ZTV5</accession>
<keyword evidence="2" id="KW-1185">Reference proteome</keyword>
<evidence type="ECO:0000313" key="1">
    <source>
        <dbReference type="EMBL" id="KAJ9651017.1"/>
    </source>
</evidence>
<name>A0ACC2ZTV5_9EURO</name>
<reference evidence="1" key="1">
    <citation type="submission" date="2022-10" db="EMBL/GenBank/DDBJ databases">
        <title>Culturing micro-colonial fungi from biological soil crusts in the Mojave desert and describing Neophaeococcomyces mojavensis, and introducing the new genera and species Taxawa tesnikishii.</title>
        <authorList>
            <person name="Kurbessoian T."/>
            <person name="Stajich J.E."/>
        </authorList>
    </citation>
    <scope>NUCLEOTIDE SEQUENCE</scope>
    <source>
        <strain evidence="1">JES_112</strain>
    </source>
</reference>
<organism evidence="1 2">
    <name type="scientific">Neophaeococcomyces mojaviensis</name>
    <dbReference type="NCBI Taxonomy" id="3383035"/>
    <lineage>
        <taxon>Eukaryota</taxon>
        <taxon>Fungi</taxon>
        <taxon>Dikarya</taxon>
        <taxon>Ascomycota</taxon>
        <taxon>Pezizomycotina</taxon>
        <taxon>Eurotiomycetes</taxon>
        <taxon>Chaetothyriomycetidae</taxon>
        <taxon>Chaetothyriales</taxon>
        <taxon>Chaetothyriales incertae sedis</taxon>
        <taxon>Neophaeococcomyces</taxon>
    </lineage>
</organism>
<comment type="caution">
    <text evidence="1">The sequence shown here is derived from an EMBL/GenBank/DDBJ whole genome shotgun (WGS) entry which is preliminary data.</text>
</comment>
<evidence type="ECO:0000313" key="2">
    <source>
        <dbReference type="Proteomes" id="UP001172386"/>
    </source>
</evidence>
<dbReference type="Proteomes" id="UP001172386">
    <property type="component" value="Unassembled WGS sequence"/>
</dbReference>
<sequence>MVECPECGAGADLTPDGSQAHCASCNTIFEPGKEGSGEKGSGSGSGDKPDTSSNDEKVNHADEEVDHETKR</sequence>
<proteinExistence type="predicted"/>
<gene>
    <name evidence="1" type="ORF">H2198_009692</name>
</gene>